<evidence type="ECO:0000256" key="1">
    <source>
        <dbReference type="SAM" id="Coils"/>
    </source>
</evidence>
<comment type="caution">
    <text evidence="3">The sequence shown here is derived from an EMBL/GenBank/DDBJ whole genome shotgun (WGS) entry which is preliminary data.</text>
</comment>
<name>A0AAE3A885_9FIRM</name>
<feature type="transmembrane region" description="Helical" evidence="2">
    <location>
        <begin position="12"/>
        <end position="33"/>
    </location>
</feature>
<dbReference type="Pfam" id="PF06541">
    <property type="entry name" value="ABC_trans_CmpB"/>
    <property type="match status" value="1"/>
</dbReference>
<keyword evidence="1" id="KW-0175">Coiled coil</keyword>
<feature type="transmembrane region" description="Helical" evidence="2">
    <location>
        <begin position="70"/>
        <end position="90"/>
    </location>
</feature>
<organism evidence="3 4">
    <name type="scientific">Hominiventricola filiformis</name>
    <dbReference type="NCBI Taxonomy" id="2885352"/>
    <lineage>
        <taxon>Bacteria</taxon>
        <taxon>Bacillati</taxon>
        <taxon>Bacillota</taxon>
        <taxon>Clostridia</taxon>
        <taxon>Lachnospirales</taxon>
        <taxon>Lachnospiraceae</taxon>
        <taxon>Hominiventricola</taxon>
    </lineage>
</organism>
<feature type="coiled-coil region" evidence="1">
    <location>
        <begin position="168"/>
        <end position="198"/>
    </location>
</feature>
<keyword evidence="2" id="KW-0812">Transmembrane</keyword>
<dbReference type="Proteomes" id="UP001198220">
    <property type="component" value="Unassembled WGS sequence"/>
</dbReference>
<accession>A0AAE3A885</accession>
<feature type="transmembrane region" description="Helical" evidence="2">
    <location>
        <begin position="45"/>
        <end position="64"/>
    </location>
</feature>
<proteinExistence type="predicted"/>
<reference evidence="3 4" key="1">
    <citation type="submission" date="2021-10" db="EMBL/GenBank/DDBJ databases">
        <title>Anaerobic single-cell dispensing facilitates the cultivation of human gut bacteria.</title>
        <authorList>
            <person name="Afrizal A."/>
        </authorList>
    </citation>
    <scope>NUCLEOTIDE SEQUENCE [LARGE SCALE GENOMIC DNA]</scope>
    <source>
        <strain evidence="3 4">CLA-AA-H276</strain>
    </source>
</reference>
<dbReference type="InterPro" id="IPR010540">
    <property type="entry name" value="CmpB_TMEM229"/>
</dbReference>
<keyword evidence="2" id="KW-0472">Membrane</keyword>
<dbReference type="RefSeq" id="WP_308458700.1">
    <property type="nucleotide sequence ID" value="NZ_JAJEPS010000002.1"/>
</dbReference>
<keyword evidence="4" id="KW-1185">Reference proteome</keyword>
<feature type="coiled-coil region" evidence="1">
    <location>
        <begin position="231"/>
        <end position="258"/>
    </location>
</feature>
<evidence type="ECO:0000313" key="4">
    <source>
        <dbReference type="Proteomes" id="UP001198220"/>
    </source>
</evidence>
<sequence length="299" mass="34634">MYSYTFRQWLSFFYLYCIFGWCFESAYVSLKQLRPVNRGFLKGPWLPLYGSGAILVLWMTLPFQNSPVEVYVVGLVGATVLEYFTGEAMVRLFKVRYWDYSNQHFQYKGHICLSSSIAWGFLSIAMVYGIQPQVERFVFWMNQEFVSVATFLITVCMVYDFSGAFREAMDLRHMLEQAEQLMAELEQRAAEKKRLLEAASTFAKEAVSEKLADTKEALAERLPSVETPDPGQLKEKVLERLEKEMAQLEDRQEQLKGRMTSGAAWFLTHNPGSRFMNAGIDRSTEIRERILKRKNTKSS</sequence>
<evidence type="ECO:0008006" key="5">
    <source>
        <dbReference type="Google" id="ProtNLM"/>
    </source>
</evidence>
<keyword evidence="2" id="KW-1133">Transmembrane helix</keyword>
<dbReference type="AlphaFoldDB" id="A0AAE3A885"/>
<evidence type="ECO:0000256" key="2">
    <source>
        <dbReference type="SAM" id="Phobius"/>
    </source>
</evidence>
<gene>
    <name evidence="3" type="ORF">LKD36_03505</name>
</gene>
<protein>
    <recommendedName>
        <fullName evidence="5">ABC-transporter type IV</fullName>
    </recommendedName>
</protein>
<feature type="transmembrane region" description="Helical" evidence="2">
    <location>
        <begin position="111"/>
        <end position="130"/>
    </location>
</feature>
<dbReference type="EMBL" id="JAJEPS010000002">
    <property type="protein sequence ID" value="MCC2125243.1"/>
    <property type="molecule type" value="Genomic_DNA"/>
</dbReference>
<evidence type="ECO:0000313" key="3">
    <source>
        <dbReference type="EMBL" id="MCC2125243.1"/>
    </source>
</evidence>
<feature type="transmembrane region" description="Helical" evidence="2">
    <location>
        <begin position="145"/>
        <end position="165"/>
    </location>
</feature>